<proteinExistence type="predicted"/>
<dbReference type="AlphaFoldDB" id="A0A914H3Q2"/>
<keyword evidence="3" id="KW-1185">Reference proteome</keyword>
<evidence type="ECO:0000313" key="4">
    <source>
        <dbReference type="WBParaSite" id="Gr19_v10_g13863.t1"/>
    </source>
</evidence>
<evidence type="ECO:0000313" key="3">
    <source>
        <dbReference type="Proteomes" id="UP000887572"/>
    </source>
</evidence>
<dbReference type="Proteomes" id="UP000887572">
    <property type="component" value="Unplaced"/>
</dbReference>
<keyword evidence="2" id="KW-0472">Membrane</keyword>
<reference evidence="4" key="1">
    <citation type="submission" date="2022-11" db="UniProtKB">
        <authorList>
            <consortium name="WormBaseParasite"/>
        </authorList>
    </citation>
    <scope>IDENTIFICATION</scope>
</reference>
<protein>
    <submittedName>
        <fullName evidence="4">Uncharacterized protein</fullName>
    </submittedName>
</protein>
<keyword evidence="2" id="KW-0812">Transmembrane</keyword>
<feature type="compositionally biased region" description="Polar residues" evidence="1">
    <location>
        <begin position="149"/>
        <end position="170"/>
    </location>
</feature>
<evidence type="ECO:0000256" key="2">
    <source>
        <dbReference type="SAM" id="Phobius"/>
    </source>
</evidence>
<keyword evidence="2" id="KW-1133">Transmembrane helix</keyword>
<accession>A0A914H3Q2</accession>
<feature type="region of interest" description="Disordered" evidence="1">
    <location>
        <begin position="118"/>
        <end position="185"/>
    </location>
</feature>
<feature type="transmembrane region" description="Helical" evidence="2">
    <location>
        <begin position="54"/>
        <end position="75"/>
    </location>
</feature>
<sequence>MTFFTLAVIALLLRLSISLFRFFYPREEAFGVRRRRIQNIQNLHRGEEENGWPFTQYALGVVFILYIAWFCDLLFNPKSAEAASKEIVDRYRWDNSVYDYAMWHNVFGHNFSMFFASDQTSKPNPPETGTGGAKNESSIEVNGVGGAKNESSSEVNGTGSAKNESSSEVNGTGGANDEMSSTPAD</sequence>
<evidence type="ECO:0000256" key="1">
    <source>
        <dbReference type="SAM" id="MobiDB-lite"/>
    </source>
</evidence>
<dbReference type="WBParaSite" id="Gr19_v10_g13863.t1">
    <property type="protein sequence ID" value="Gr19_v10_g13863.t1"/>
    <property type="gene ID" value="Gr19_v10_g13863"/>
</dbReference>
<organism evidence="3 4">
    <name type="scientific">Globodera rostochiensis</name>
    <name type="common">Golden nematode worm</name>
    <name type="synonym">Heterodera rostochiensis</name>
    <dbReference type="NCBI Taxonomy" id="31243"/>
    <lineage>
        <taxon>Eukaryota</taxon>
        <taxon>Metazoa</taxon>
        <taxon>Ecdysozoa</taxon>
        <taxon>Nematoda</taxon>
        <taxon>Chromadorea</taxon>
        <taxon>Rhabditida</taxon>
        <taxon>Tylenchina</taxon>
        <taxon>Tylenchomorpha</taxon>
        <taxon>Tylenchoidea</taxon>
        <taxon>Heteroderidae</taxon>
        <taxon>Heteroderinae</taxon>
        <taxon>Globodera</taxon>
    </lineage>
</organism>
<name>A0A914H3Q2_GLORO</name>